<evidence type="ECO:0000256" key="1">
    <source>
        <dbReference type="ARBA" id="ARBA00022679"/>
    </source>
</evidence>
<evidence type="ECO:0000313" key="5">
    <source>
        <dbReference type="Proteomes" id="UP000236919"/>
    </source>
</evidence>
<dbReference type="OrthoDB" id="9800291at2"/>
<dbReference type="Pfam" id="PF02734">
    <property type="entry name" value="Dak2"/>
    <property type="match status" value="1"/>
</dbReference>
<keyword evidence="1" id="KW-0808">Transferase</keyword>
<protein>
    <submittedName>
        <fullName evidence="4">Dihydroxyacetone kinase DhaL subunit</fullName>
    </submittedName>
</protein>
<keyword evidence="5" id="KW-1185">Reference proteome</keyword>
<gene>
    <name evidence="4" type="ORF">CYD53_107137</name>
</gene>
<dbReference type="PANTHER" id="PTHR28629:SF4">
    <property type="entry name" value="TRIOKINASE_FMN CYCLASE"/>
    <property type="match status" value="1"/>
</dbReference>
<dbReference type="InterPro" id="IPR036117">
    <property type="entry name" value="DhaL_dom_sf"/>
</dbReference>
<feature type="domain" description="DhaL" evidence="3">
    <location>
        <begin position="4"/>
        <end position="196"/>
    </location>
</feature>
<dbReference type="SUPFAM" id="SSF101473">
    <property type="entry name" value="DhaL-like"/>
    <property type="match status" value="1"/>
</dbReference>
<dbReference type="NCBIfam" id="TIGR02365">
    <property type="entry name" value="dha_L_ycgS"/>
    <property type="match status" value="1"/>
</dbReference>
<dbReference type="GO" id="GO:0019563">
    <property type="term" value="P:glycerol catabolic process"/>
    <property type="evidence" value="ECO:0007669"/>
    <property type="project" value="TreeGrafter"/>
</dbReference>
<dbReference type="InterPro" id="IPR012737">
    <property type="entry name" value="DhaK_L_YcgS"/>
</dbReference>
<accession>A0A2S4M9I3</accession>
<dbReference type="RefSeq" id="WP_103718741.1">
    <property type="nucleotide sequence ID" value="NZ_PQFZ01000007.1"/>
</dbReference>
<dbReference type="FunFam" id="1.25.40.340:FF:000002">
    <property type="entry name" value="Dihydroxyacetone kinase, L subunit"/>
    <property type="match status" value="1"/>
</dbReference>
<keyword evidence="2 4" id="KW-0418">Kinase</keyword>
<dbReference type="Gene3D" id="1.25.40.340">
    <property type="match status" value="1"/>
</dbReference>
<organism evidence="4 5">
    <name type="scientific">Bosea psychrotolerans</name>
    <dbReference type="NCBI Taxonomy" id="1871628"/>
    <lineage>
        <taxon>Bacteria</taxon>
        <taxon>Pseudomonadati</taxon>
        <taxon>Pseudomonadota</taxon>
        <taxon>Alphaproteobacteria</taxon>
        <taxon>Hyphomicrobiales</taxon>
        <taxon>Boseaceae</taxon>
        <taxon>Bosea</taxon>
    </lineage>
</organism>
<proteinExistence type="predicted"/>
<dbReference type="InterPro" id="IPR050861">
    <property type="entry name" value="Dihydroxyacetone_Kinase"/>
</dbReference>
<dbReference type="Proteomes" id="UP000236919">
    <property type="component" value="Unassembled WGS sequence"/>
</dbReference>
<dbReference type="SMART" id="SM01120">
    <property type="entry name" value="Dak2"/>
    <property type="match status" value="1"/>
</dbReference>
<dbReference type="AlphaFoldDB" id="A0A2S4M9I3"/>
<sequence>MNAALKKKLIEAMADAILAHADELTVLDQAIGDGDHGLNMKRGFEAVLAEADAIAARPLPDALKTIGTTLVMKVGGASGPLYGTLFMALGKELPPEPTIADLARALAAAIEAVKARGKSELGQKTMLDVLGPLQVALAEGGADLASRLPAVANGAAEATMPLKAVRGRASFLGERSIGHMDPGARSSALLATAICNAIGA</sequence>
<dbReference type="GO" id="GO:0005829">
    <property type="term" value="C:cytosol"/>
    <property type="evidence" value="ECO:0007669"/>
    <property type="project" value="TreeGrafter"/>
</dbReference>
<dbReference type="InterPro" id="IPR004007">
    <property type="entry name" value="DhaL_dom"/>
</dbReference>
<evidence type="ECO:0000256" key="2">
    <source>
        <dbReference type="ARBA" id="ARBA00022777"/>
    </source>
</evidence>
<dbReference type="EMBL" id="PQFZ01000007">
    <property type="protein sequence ID" value="POR51354.1"/>
    <property type="molecule type" value="Genomic_DNA"/>
</dbReference>
<dbReference type="PANTHER" id="PTHR28629">
    <property type="entry name" value="TRIOKINASE/FMN CYCLASE"/>
    <property type="match status" value="1"/>
</dbReference>
<name>A0A2S4M9I3_9HYPH</name>
<evidence type="ECO:0000259" key="3">
    <source>
        <dbReference type="PROSITE" id="PS51480"/>
    </source>
</evidence>
<comment type="caution">
    <text evidence="4">The sequence shown here is derived from an EMBL/GenBank/DDBJ whole genome shotgun (WGS) entry which is preliminary data.</text>
</comment>
<dbReference type="GO" id="GO:0004371">
    <property type="term" value="F:glycerone kinase activity"/>
    <property type="evidence" value="ECO:0007669"/>
    <property type="project" value="InterPro"/>
</dbReference>
<dbReference type="PROSITE" id="PS51480">
    <property type="entry name" value="DHAL"/>
    <property type="match status" value="1"/>
</dbReference>
<evidence type="ECO:0000313" key="4">
    <source>
        <dbReference type="EMBL" id="POR51354.1"/>
    </source>
</evidence>
<reference evidence="4 5" key="1">
    <citation type="submission" date="2018-01" db="EMBL/GenBank/DDBJ databases">
        <title>Genomic Encyclopedia of Type Strains, Phase III (KMG-III): the genomes of soil and plant-associated and newly described type strains.</title>
        <authorList>
            <person name="Whitman W."/>
        </authorList>
    </citation>
    <scope>NUCLEOTIDE SEQUENCE [LARGE SCALE GENOMIC DNA]</scope>
    <source>
        <strain evidence="4 5">1131</strain>
    </source>
</reference>